<proteinExistence type="predicted"/>
<sequence>MLHGHRFQQLVVDVAAHGVPHILNSPRESDTPPARAHRSATLHERALLRSLAEGQSSGTYWGIDLPVALRWSEVRFSPFGCVPKNNIDLSEEARLIHDLSHPGDSSTNDRSTYTRRTARP</sequence>
<evidence type="ECO:0000313" key="2">
    <source>
        <dbReference type="EMBL" id="KAF4133606.1"/>
    </source>
</evidence>
<reference evidence="2" key="1">
    <citation type="submission" date="2020-03" db="EMBL/GenBank/DDBJ databases">
        <title>Hybrid Assembly of Korean Phytophthora infestans isolates.</title>
        <authorList>
            <person name="Prokchorchik M."/>
            <person name="Lee Y."/>
            <person name="Seo J."/>
            <person name="Cho J.-H."/>
            <person name="Park Y.-E."/>
            <person name="Jang D.-C."/>
            <person name="Im J.-S."/>
            <person name="Choi J.-G."/>
            <person name="Park H.-J."/>
            <person name="Lee G.-B."/>
            <person name="Lee Y.-G."/>
            <person name="Hong S.-Y."/>
            <person name="Cho K."/>
            <person name="Sohn K.H."/>
        </authorList>
    </citation>
    <scope>NUCLEOTIDE SEQUENCE</scope>
    <source>
        <strain evidence="2">KR_2_A2</strain>
    </source>
</reference>
<gene>
    <name evidence="2" type="ORF">GN958_ATG16943</name>
</gene>
<name>A0A8S9TY60_PHYIN</name>
<dbReference type="AlphaFoldDB" id="A0A8S9TY60"/>
<feature type="compositionally biased region" description="Polar residues" evidence="1">
    <location>
        <begin position="103"/>
        <end position="120"/>
    </location>
</feature>
<feature type="region of interest" description="Disordered" evidence="1">
    <location>
        <begin position="97"/>
        <end position="120"/>
    </location>
</feature>
<dbReference type="Proteomes" id="UP000704712">
    <property type="component" value="Unassembled WGS sequence"/>
</dbReference>
<organism evidence="2 3">
    <name type="scientific">Phytophthora infestans</name>
    <name type="common">Potato late blight agent</name>
    <name type="synonym">Botrytis infestans</name>
    <dbReference type="NCBI Taxonomy" id="4787"/>
    <lineage>
        <taxon>Eukaryota</taxon>
        <taxon>Sar</taxon>
        <taxon>Stramenopiles</taxon>
        <taxon>Oomycota</taxon>
        <taxon>Peronosporomycetes</taxon>
        <taxon>Peronosporales</taxon>
        <taxon>Peronosporaceae</taxon>
        <taxon>Phytophthora</taxon>
    </lineage>
</organism>
<evidence type="ECO:0000313" key="3">
    <source>
        <dbReference type="Proteomes" id="UP000704712"/>
    </source>
</evidence>
<evidence type="ECO:0000256" key="1">
    <source>
        <dbReference type="SAM" id="MobiDB-lite"/>
    </source>
</evidence>
<protein>
    <submittedName>
        <fullName evidence="2">Uncharacterized protein</fullName>
    </submittedName>
</protein>
<comment type="caution">
    <text evidence="2">The sequence shown here is derived from an EMBL/GenBank/DDBJ whole genome shotgun (WGS) entry which is preliminary data.</text>
</comment>
<accession>A0A8S9TY60</accession>
<dbReference type="EMBL" id="JAACNO010002359">
    <property type="protein sequence ID" value="KAF4133606.1"/>
    <property type="molecule type" value="Genomic_DNA"/>
</dbReference>